<dbReference type="GO" id="GO:0009325">
    <property type="term" value="C:nitrate reductase complex"/>
    <property type="evidence" value="ECO:0007669"/>
    <property type="project" value="TreeGrafter"/>
</dbReference>
<keyword evidence="7" id="KW-0560">Oxidoreductase</keyword>
<evidence type="ECO:0000256" key="7">
    <source>
        <dbReference type="ARBA" id="ARBA00023002"/>
    </source>
</evidence>
<dbReference type="Proteomes" id="UP000298491">
    <property type="component" value="Unassembled WGS sequence"/>
</dbReference>
<keyword evidence="4" id="KW-0479">Metal-binding</keyword>
<keyword evidence="5 10" id="KW-0732">Signal</keyword>
<dbReference type="PANTHER" id="PTHR43105:SF11">
    <property type="entry name" value="PERIPLASMIC NITRATE REDUCTASE"/>
    <property type="match status" value="1"/>
</dbReference>
<dbReference type="Pfam" id="PF04879">
    <property type="entry name" value="Molybdop_Fe4S4"/>
    <property type="match status" value="1"/>
</dbReference>
<keyword evidence="6" id="KW-0574">Periplasm</keyword>
<dbReference type="GO" id="GO:0008940">
    <property type="term" value="F:nitrate reductase activity"/>
    <property type="evidence" value="ECO:0007669"/>
    <property type="project" value="TreeGrafter"/>
</dbReference>
<dbReference type="GO" id="GO:0030151">
    <property type="term" value="F:molybdenum ion binding"/>
    <property type="evidence" value="ECO:0007669"/>
    <property type="project" value="TreeGrafter"/>
</dbReference>
<dbReference type="PROSITE" id="PS51318">
    <property type="entry name" value="TAT"/>
    <property type="match status" value="1"/>
</dbReference>
<evidence type="ECO:0000256" key="4">
    <source>
        <dbReference type="ARBA" id="ARBA00022723"/>
    </source>
</evidence>
<name>A0A659QNZ4_SALET</name>
<comment type="cofactor">
    <cofactor evidence="1">
        <name>Mo-bis(molybdopterin guanine dinucleotide)</name>
        <dbReference type="ChEBI" id="CHEBI:60539"/>
    </cofactor>
</comment>
<evidence type="ECO:0000256" key="9">
    <source>
        <dbReference type="ARBA" id="ARBA00023014"/>
    </source>
</evidence>
<evidence type="ECO:0000256" key="3">
    <source>
        <dbReference type="ARBA" id="ARBA00022505"/>
    </source>
</evidence>
<feature type="signal peptide" evidence="10">
    <location>
        <begin position="1"/>
        <end position="31"/>
    </location>
</feature>
<dbReference type="PANTHER" id="PTHR43105">
    <property type="entry name" value="RESPIRATORY NITRATE REDUCTASE"/>
    <property type="match status" value="1"/>
</dbReference>
<dbReference type="GO" id="GO:0051539">
    <property type="term" value="F:4 iron, 4 sulfur cluster binding"/>
    <property type="evidence" value="ECO:0007669"/>
    <property type="project" value="UniProtKB-KW"/>
</dbReference>
<dbReference type="SUPFAM" id="SSF53706">
    <property type="entry name" value="Formate dehydrogenase/DMSO reductase, domains 1-3"/>
    <property type="match status" value="1"/>
</dbReference>
<dbReference type="GO" id="GO:0016020">
    <property type="term" value="C:membrane"/>
    <property type="evidence" value="ECO:0007669"/>
    <property type="project" value="TreeGrafter"/>
</dbReference>
<dbReference type="NCBIfam" id="TIGR01409">
    <property type="entry name" value="TAT_signal_seq"/>
    <property type="match status" value="1"/>
</dbReference>
<organism evidence="12 13">
    <name type="scientific">Salmonella enterica subsp. enterica serovar Wilhelmsburg</name>
    <dbReference type="NCBI Taxonomy" id="1960126"/>
    <lineage>
        <taxon>Bacteria</taxon>
        <taxon>Pseudomonadati</taxon>
        <taxon>Pseudomonadota</taxon>
        <taxon>Gammaproteobacteria</taxon>
        <taxon>Enterobacterales</taxon>
        <taxon>Enterobacteriaceae</taxon>
        <taxon>Salmonella</taxon>
    </lineage>
</organism>
<dbReference type="Pfam" id="PF00384">
    <property type="entry name" value="Molybdopterin"/>
    <property type="match status" value="1"/>
</dbReference>
<accession>A0A659QNZ4</accession>
<dbReference type="PROSITE" id="PS51669">
    <property type="entry name" value="4FE4S_MOW_BIS_MGD"/>
    <property type="match status" value="1"/>
</dbReference>
<gene>
    <name evidence="12" type="ORF">C9F09_16655</name>
</gene>
<dbReference type="SMART" id="SM00926">
    <property type="entry name" value="Molybdop_Fe4S4"/>
    <property type="match status" value="1"/>
</dbReference>
<feature type="domain" description="4Fe-4S Mo/W bis-MGD-type" evidence="11">
    <location>
        <begin position="39"/>
        <end position="95"/>
    </location>
</feature>
<dbReference type="InterPro" id="IPR006656">
    <property type="entry name" value="Mopterin_OxRdtase"/>
</dbReference>
<evidence type="ECO:0000259" key="11">
    <source>
        <dbReference type="PROSITE" id="PS51669"/>
    </source>
</evidence>
<dbReference type="InterPro" id="IPR050123">
    <property type="entry name" value="Prok_molybdopt-oxidoreductase"/>
</dbReference>
<feature type="chain" id="PRO_5024959473" evidence="10">
    <location>
        <begin position="32"/>
        <end position="208"/>
    </location>
</feature>
<dbReference type="PROSITE" id="PS00551">
    <property type="entry name" value="MOLYBDOPTERIN_PROK_1"/>
    <property type="match status" value="1"/>
</dbReference>
<keyword evidence="8" id="KW-0408">Iron</keyword>
<evidence type="ECO:0000313" key="13">
    <source>
        <dbReference type="Proteomes" id="UP000298491"/>
    </source>
</evidence>
<comment type="caution">
    <text evidence="12">The sequence shown here is derived from an EMBL/GenBank/DDBJ whole genome shotgun (WGS) entry which is preliminary data.</text>
</comment>
<sequence>MKLSRRSFMKANAVAAAAAAAGLSVPGVARAVVGQQEAIKWVKAPCRFCGTGCGVLVGTQQGRVVACQGDPDAPVNRGLNCIKGYFLPKIMYGKDRLTQPMLRMKDGSYHKDGEFTPVSWEQAFDVMEEKFKTSLKEKGPEAIGMFGSGQWTIWEGYAAAKLFKAGFRSNNIDPNARHCMASAVVGFMRTFGMDEPMGCYDDIEQADA</sequence>
<keyword evidence="3" id="KW-0500">Molybdenum</keyword>
<dbReference type="Gene3D" id="2.20.25.90">
    <property type="entry name" value="ADC-like domains"/>
    <property type="match status" value="1"/>
</dbReference>
<dbReference type="InterPro" id="IPR019546">
    <property type="entry name" value="TAT_signal_bac_arc"/>
</dbReference>
<evidence type="ECO:0000256" key="6">
    <source>
        <dbReference type="ARBA" id="ARBA00022764"/>
    </source>
</evidence>
<proteinExistence type="predicted"/>
<dbReference type="InterPro" id="IPR006963">
    <property type="entry name" value="Mopterin_OxRdtase_4Fe-4S_dom"/>
</dbReference>
<evidence type="ECO:0000256" key="2">
    <source>
        <dbReference type="ARBA" id="ARBA00022485"/>
    </source>
</evidence>
<reference evidence="12 13" key="1">
    <citation type="submission" date="2018-03" db="EMBL/GenBank/DDBJ databases">
        <title>Non-Typhoidal Salmonella genome sequencing and assembly.</title>
        <authorList>
            <person name="Matchawe C."/>
        </authorList>
    </citation>
    <scope>NUCLEOTIDE SEQUENCE [LARGE SCALE GENOMIC DNA]</scope>
    <source>
        <strain evidence="12 13">35dea</strain>
    </source>
</reference>
<evidence type="ECO:0000256" key="8">
    <source>
        <dbReference type="ARBA" id="ARBA00023004"/>
    </source>
</evidence>
<evidence type="ECO:0000256" key="10">
    <source>
        <dbReference type="SAM" id="SignalP"/>
    </source>
</evidence>
<feature type="non-terminal residue" evidence="12">
    <location>
        <position position="208"/>
    </location>
</feature>
<keyword evidence="2" id="KW-0004">4Fe-4S</keyword>
<protein>
    <submittedName>
        <fullName evidence="12">Periplasmic nitrate reductase subunit alpha</fullName>
    </submittedName>
</protein>
<dbReference type="InterPro" id="IPR006311">
    <property type="entry name" value="TAT_signal"/>
</dbReference>
<dbReference type="Gene3D" id="3.40.50.740">
    <property type="match status" value="1"/>
</dbReference>
<dbReference type="EMBL" id="PYKB01000998">
    <property type="protein sequence ID" value="TGC88225.1"/>
    <property type="molecule type" value="Genomic_DNA"/>
</dbReference>
<dbReference type="Pfam" id="PF10518">
    <property type="entry name" value="TAT_signal"/>
    <property type="match status" value="1"/>
</dbReference>
<evidence type="ECO:0000256" key="5">
    <source>
        <dbReference type="ARBA" id="ARBA00022729"/>
    </source>
</evidence>
<evidence type="ECO:0000313" key="12">
    <source>
        <dbReference type="EMBL" id="TGC88225.1"/>
    </source>
</evidence>
<evidence type="ECO:0000256" key="1">
    <source>
        <dbReference type="ARBA" id="ARBA00001942"/>
    </source>
</evidence>
<dbReference type="InterPro" id="IPR027467">
    <property type="entry name" value="MopterinOxRdtase_cofactor_BS"/>
</dbReference>
<keyword evidence="9" id="KW-0411">Iron-sulfur</keyword>
<dbReference type="AlphaFoldDB" id="A0A659QNZ4"/>